<keyword evidence="6 12" id="KW-0812">Transmembrane</keyword>
<evidence type="ECO:0000256" key="13">
    <source>
        <dbReference type="SAM" id="Phobius"/>
    </source>
</evidence>
<dbReference type="InterPro" id="IPR001421">
    <property type="entry name" value="ATP8_metazoa"/>
</dbReference>
<dbReference type="GO" id="GO:0045259">
    <property type="term" value="C:proton-transporting ATP synthase complex"/>
    <property type="evidence" value="ECO:0007669"/>
    <property type="project" value="UniProtKB-KW"/>
</dbReference>
<dbReference type="GO" id="GO:0031966">
    <property type="term" value="C:mitochondrial membrane"/>
    <property type="evidence" value="ECO:0007669"/>
    <property type="project" value="UniProtKB-SubCell"/>
</dbReference>
<geneLocation type="mitochondrion" evidence="14"/>
<evidence type="ECO:0000256" key="4">
    <source>
        <dbReference type="ARBA" id="ARBA00022448"/>
    </source>
</evidence>
<evidence type="ECO:0000256" key="1">
    <source>
        <dbReference type="ARBA" id="ARBA00004304"/>
    </source>
</evidence>
<protein>
    <recommendedName>
        <fullName evidence="12">ATP synthase complex subunit 8</fullName>
    </recommendedName>
</protein>
<dbReference type="EMBL" id="KY230493">
    <property type="protein sequence ID" value="ARX95731.1"/>
    <property type="molecule type" value="Genomic_DNA"/>
</dbReference>
<comment type="subunit">
    <text evidence="3">F-type ATPases have 2 components, CF(1) - the catalytic core - and CF(0) - the membrane proton channel.</text>
</comment>
<name>A0A343DRD0_9NEOP</name>
<evidence type="ECO:0000313" key="14">
    <source>
        <dbReference type="EMBL" id="ARX95731.1"/>
    </source>
</evidence>
<evidence type="ECO:0000256" key="10">
    <source>
        <dbReference type="ARBA" id="ARBA00023128"/>
    </source>
</evidence>
<keyword evidence="7 12" id="KW-0375">Hydrogen ion transport</keyword>
<keyword evidence="4 12" id="KW-0813">Transport</keyword>
<accession>A0A343DRD0</accession>
<keyword evidence="5 12" id="KW-0138">CF(0)</keyword>
<feature type="transmembrane region" description="Helical" evidence="13">
    <location>
        <begin position="7"/>
        <end position="31"/>
    </location>
</feature>
<dbReference type="Pfam" id="PF00895">
    <property type="entry name" value="ATP-synt_8"/>
    <property type="match status" value="1"/>
</dbReference>
<evidence type="ECO:0000256" key="6">
    <source>
        <dbReference type="ARBA" id="ARBA00022692"/>
    </source>
</evidence>
<evidence type="ECO:0000256" key="7">
    <source>
        <dbReference type="ARBA" id="ARBA00022781"/>
    </source>
</evidence>
<evidence type="ECO:0000256" key="12">
    <source>
        <dbReference type="RuleBase" id="RU003661"/>
    </source>
</evidence>
<keyword evidence="9 12" id="KW-0406">Ion transport</keyword>
<reference evidence="14" key="1">
    <citation type="journal article" date="2017" name="Sci. Rep.">
        <title>Mitochondrial genomes of two Australian fishflies with an evolutionary timescale of Chauliodinae.</title>
        <authorList>
            <person name="Yang F."/>
            <person name="Jiang Y."/>
            <person name="Yang D."/>
            <person name="Liu X."/>
        </authorList>
    </citation>
    <scope>NUCLEOTIDE SEQUENCE</scope>
</reference>
<sequence length="52" mass="6244">MPQMAPINWLFLFILFSLTLIIFNIINYYLINPINPEDSSQSLQKNSLNWKW</sequence>
<evidence type="ECO:0000256" key="3">
    <source>
        <dbReference type="ARBA" id="ARBA00011291"/>
    </source>
</evidence>
<dbReference type="GO" id="GO:0015986">
    <property type="term" value="P:proton motive force-driven ATP synthesis"/>
    <property type="evidence" value="ECO:0007669"/>
    <property type="project" value="InterPro"/>
</dbReference>
<evidence type="ECO:0000256" key="11">
    <source>
        <dbReference type="ARBA" id="ARBA00023136"/>
    </source>
</evidence>
<gene>
    <name evidence="14" type="primary">ATP8</name>
</gene>
<evidence type="ECO:0000256" key="5">
    <source>
        <dbReference type="ARBA" id="ARBA00022547"/>
    </source>
</evidence>
<evidence type="ECO:0000256" key="2">
    <source>
        <dbReference type="ARBA" id="ARBA00008892"/>
    </source>
</evidence>
<keyword evidence="8 13" id="KW-1133">Transmembrane helix</keyword>
<keyword evidence="10 12" id="KW-0496">Mitochondrion</keyword>
<proteinExistence type="inferred from homology"/>
<keyword evidence="11 13" id="KW-0472">Membrane</keyword>
<evidence type="ECO:0000256" key="8">
    <source>
        <dbReference type="ARBA" id="ARBA00022989"/>
    </source>
</evidence>
<dbReference type="AlphaFoldDB" id="A0A343DRD0"/>
<dbReference type="GO" id="GO:0015078">
    <property type="term" value="F:proton transmembrane transporter activity"/>
    <property type="evidence" value="ECO:0007669"/>
    <property type="project" value="InterPro"/>
</dbReference>
<organism evidence="14">
    <name type="scientific">Protochauliodes biconicus</name>
    <dbReference type="NCBI Taxonomy" id="1452981"/>
    <lineage>
        <taxon>Eukaryota</taxon>
        <taxon>Metazoa</taxon>
        <taxon>Ecdysozoa</taxon>
        <taxon>Arthropoda</taxon>
        <taxon>Hexapoda</taxon>
        <taxon>Insecta</taxon>
        <taxon>Pterygota</taxon>
        <taxon>Neoptera</taxon>
        <taxon>Endopterygota</taxon>
        <taxon>Megaloptera</taxon>
        <taxon>Corydalidae</taxon>
        <taxon>Chauliodinae</taxon>
        <taxon>Protochauliodes</taxon>
    </lineage>
</organism>
<evidence type="ECO:0000256" key="9">
    <source>
        <dbReference type="ARBA" id="ARBA00023065"/>
    </source>
</evidence>
<comment type="similarity">
    <text evidence="2 12">Belongs to the ATPase protein 8 family.</text>
</comment>
<comment type="subcellular location">
    <subcellularLocation>
        <location evidence="1 12">Mitochondrion membrane</location>
        <topology evidence="1 12">Single-pass membrane protein</topology>
    </subcellularLocation>
</comment>